<sequence>MSRQKKEKKSQKPSGSVENFVVSSPSKRNKPSGVRLVGGRIYDPVNGKTCHQCRQKTRDFVAACTIQRNNKPCPIMFCHKCLLNRYGEKAEEVSVSGEWSCPKCRGICNCSICMKKRGHQPTGILISTAKATGFSSVSEMLLKGMGHFTTMVASPTKKAASSPSKRGKENSFDGNVDANLPNPTGMKSKEVKAVKNGNTDNGASPKRIGPKKGKIMQEHPEETHHQKVITDILTRENGLRAGENKTKKMKRDRSDGMDSRTDDKVNLKENVAKKLKTARNGLETEAHNNKNKFNLVRRTSPRKLDAIINKFKKRESCDSRDDVKEIVTNDAVGKGKTKNGKASSTANKKDILKPLDEDFDVKIPLPIGTDLRSVAGIDILEVKKGQPQHILRDLLHGRTGRQGKFSATVQFCIQLLSVIRTDRGEEETLSPSNGKNSWFHALKKCLSESRGSLKAHGLDYLDNASDYETLTTSKKLKLLNFLSDEVLGTEKVRNWIDDQNTKHAETVKEAKQLVTEAKNKEKSLKQKMQDDIAKAIVINNSSCLSISEHEAIVSRIKAEAAQAHAKALQSTGMLNNKKKSDAVRIEPIFKGHGGHAYWKLNCIGKSDVLCQNVENPELLAFDEKWIVIGAEGKEAIEKHIGYISKVILHIYIKPQMEDSSGHKISVKGLRKCGHNAPKVVD</sequence>
<feature type="compositionally biased region" description="Basic and acidic residues" evidence="11">
    <location>
        <begin position="215"/>
        <end position="225"/>
    </location>
</feature>
<evidence type="ECO:0000256" key="8">
    <source>
        <dbReference type="ARBA" id="ARBA00023163"/>
    </source>
</evidence>
<evidence type="ECO:0000256" key="3">
    <source>
        <dbReference type="ARBA" id="ARBA00022490"/>
    </source>
</evidence>
<keyword evidence="8" id="KW-0804">Transcription</keyword>
<dbReference type="GO" id="GO:0006355">
    <property type="term" value="P:regulation of DNA-templated transcription"/>
    <property type="evidence" value="ECO:0007669"/>
    <property type="project" value="InterPro"/>
</dbReference>
<keyword evidence="3" id="KW-0963">Cytoplasm</keyword>
<protein>
    <recommendedName>
        <fullName evidence="12">Zinc-finger domain-containing protein</fullName>
    </recommendedName>
</protein>
<feature type="region of interest" description="Disordered" evidence="11">
    <location>
        <begin position="154"/>
        <end position="265"/>
    </location>
</feature>
<reference evidence="13 14" key="1">
    <citation type="journal article" date="2015" name="Proc. Natl. Acad. Sci. U.S.A.">
        <title>The resurrection genome of Boea hygrometrica: A blueprint for survival of dehydration.</title>
        <authorList>
            <person name="Xiao L."/>
            <person name="Yang G."/>
            <person name="Zhang L."/>
            <person name="Yang X."/>
            <person name="Zhao S."/>
            <person name="Ji Z."/>
            <person name="Zhou Q."/>
            <person name="Hu M."/>
            <person name="Wang Y."/>
            <person name="Chen M."/>
            <person name="Xu Y."/>
            <person name="Jin H."/>
            <person name="Xiao X."/>
            <person name="Hu G."/>
            <person name="Bao F."/>
            <person name="Hu Y."/>
            <person name="Wan P."/>
            <person name="Li L."/>
            <person name="Deng X."/>
            <person name="Kuang T."/>
            <person name="Xiang C."/>
            <person name="Zhu J.K."/>
            <person name="Oliver M.J."/>
            <person name="He Y."/>
        </authorList>
    </citation>
    <scope>NUCLEOTIDE SEQUENCE [LARGE SCALE GENOMIC DNA]</scope>
    <source>
        <strain evidence="14">cv. XS01</strain>
    </source>
</reference>
<feature type="region of interest" description="Disordered" evidence="11">
    <location>
        <begin position="1"/>
        <end position="34"/>
    </location>
</feature>
<keyword evidence="7" id="KW-0805">Transcription regulation</keyword>
<gene>
    <name evidence="13" type="ORF">F511_29371</name>
</gene>
<evidence type="ECO:0000256" key="6">
    <source>
        <dbReference type="ARBA" id="ARBA00022843"/>
    </source>
</evidence>
<feature type="compositionally biased region" description="Basic residues" evidence="11">
    <location>
        <begin position="1"/>
        <end position="11"/>
    </location>
</feature>
<feature type="compositionally biased region" description="Low complexity" evidence="11">
    <location>
        <begin position="154"/>
        <end position="164"/>
    </location>
</feature>
<feature type="compositionally biased region" description="Basic and acidic residues" evidence="11">
    <location>
        <begin position="233"/>
        <end position="265"/>
    </location>
</feature>
<evidence type="ECO:0000256" key="4">
    <source>
        <dbReference type="ARBA" id="ARBA00022499"/>
    </source>
</evidence>
<dbReference type="PANTHER" id="PTHR31169:SF8">
    <property type="entry name" value="ZINC-FINGER DOMAIN OF MONOAMINE-OXIDASE A REPRESSOR R1 PROTEIN"/>
    <property type="match status" value="1"/>
</dbReference>
<dbReference type="AlphaFoldDB" id="A0A2Z7C0S2"/>
<evidence type="ECO:0000256" key="1">
    <source>
        <dbReference type="ARBA" id="ARBA00004123"/>
    </source>
</evidence>
<feature type="coiled-coil region" evidence="10">
    <location>
        <begin position="500"/>
        <end position="530"/>
    </location>
</feature>
<proteinExistence type="predicted"/>
<feature type="domain" description="Zinc-finger" evidence="12">
    <location>
        <begin position="42"/>
        <end position="141"/>
    </location>
</feature>
<organism evidence="13 14">
    <name type="scientific">Dorcoceras hygrometricum</name>
    <dbReference type="NCBI Taxonomy" id="472368"/>
    <lineage>
        <taxon>Eukaryota</taxon>
        <taxon>Viridiplantae</taxon>
        <taxon>Streptophyta</taxon>
        <taxon>Embryophyta</taxon>
        <taxon>Tracheophyta</taxon>
        <taxon>Spermatophyta</taxon>
        <taxon>Magnoliopsida</taxon>
        <taxon>eudicotyledons</taxon>
        <taxon>Gunneridae</taxon>
        <taxon>Pentapetalae</taxon>
        <taxon>asterids</taxon>
        <taxon>lamiids</taxon>
        <taxon>Lamiales</taxon>
        <taxon>Gesneriaceae</taxon>
        <taxon>Didymocarpoideae</taxon>
        <taxon>Trichosporeae</taxon>
        <taxon>Loxocarpinae</taxon>
        <taxon>Dorcoceras</taxon>
    </lineage>
</organism>
<evidence type="ECO:0000256" key="11">
    <source>
        <dbReference type="SAM" id="MobiDB-lite"/>
    </source>
</evidence>
<dbReference type="PANTHER" id="PTHR31169">
    <property type="entry name" value="OS05G0300700 PROTEIN"/>
    <property type="match status" value="1"/>
</dbReference>
<comment type="subcellular location">
    <subcellularLocation>
        <location evidence="2">Cytoplasm</location>
    </subcellularLocation>
    <subcellularLocation>
        <location evidence="1">Nucleus</location>
    </subcellularLocation>
</comment>
<name>A0A2Z7C0S2_9LAMI</name>
<dbReference type="GO" id="GO:0005634">
    <property type="term" value="C:nucleus"/>
    <property type="evidence" value="ECO:0007669"/>
    <property type="project" value="UniProtKB-SubCell"/>
</dbReference>
<evidence type="ECO:0000256" key="5">
    <source>
        <dbReference type="ARBA" id="ARBA00022553"/>
    </source>
</evidence>
<dbReference type="EMBL" id="KQ999933">
    <property type="protein sequence ID" value="KZV40545.1"/>
    <property type="molecule type" value="Genomic_DNA"/>
</dbReference>
<dbReference type="Proteomes" id="UP000250235">
    <property type="component" value="Unassembled WGS sequence"/>
</dbReference>
<evidence type="ECO:0000256" key="9">
    <source>
        <dbReference type="ARBA" id="ARBA00023242"/>
    </source>
</evidence>
<evidence type="ECO:0000313" key="13">
    <source>
        <dbReference type="EMBL" id="KZV40545.1"/>
    </source>
</evidence>
<dbReference type="OrthoDB" id="298344at2759"/>
<evidence type="ECO:0000256" key="7">
    <source>
        <dbReference type="ARBA" id="ARBA00023015"/>
    </source>
</evidence>
<keyword evidence="6" id="KW-0832">Ubl conjugation</keyword>
<feature type="compositionally biased region" description="Polar residues" evidence="11">
    <location>
        <begin position="12"/>
        <end position="26"/>
    </location>
</feature>
<keyword evidence="9" id="KW-0539">Nucleus</keyword>
<keyword evidence="4" id="KW-1017">Isopeptide bond</keyword>
<keyword evidence="10" id="KW-0175">Coiled coil</keyword>
<dbReference type="Pfam" id="PF10497">
    <property type="entry name" value="zf-4CXXC_R1"/>
    <property type="match status" value="1"/>
</dbReference>
<keyword evidence="5" id="KW-0597">Phosphoprotein</keyword>
<evidence type="ECO:0000256" key="2">
    <source>
        <dbReference type="ARBA" id="ARBA00004496"/>
    </source>
</evidence>
<dbReference type="GO" id="GO:0005737">
    <property type="term" value="C:cytoplasm"/>
    <property type="evidence" value="ECO:0007669"/>
    <property type="project" value="UniProtKB-SubCell"/>
</dbReference>
<evidence type="ECO:0000313" key="14">
    <source>
        <dbReference type="Proteomes" id="UP000250235"/>
    </source>
</evidence>
<keyword evidence="14" id="KW-1185">Reference proteome</keyword>
<dbReference type="InterPro" id="IPR040221">
    <property type="entry name" value="CDCA7/CDA7L"/>
</dbReference>
<dbReference type="InterPro" id="IPR018866">
    <property type="entry name" value="Znf-4CXXC_R1"/>
</dbReference>
<evidence type="ECO:0000259" key="12">
    <source>
        <dbReference type="Pfam" id="PF10497"/>
    </source>
</evidence>
<accession>A0A2Z7C0S2</accession>
<evidence type="ECO:0000256" key="10">
    <source>
        <dbReference type="SAM" id="Coils"/>
    </source>
</evidence>